<evidence type="ECO:0000313" key="4">
    <source>
        <dbReference type="Proteomes" id="UP000284614"/>
    </source>
</evidence>
<dbReference type="PANTHER" id="PTHR48100:SF10">
    <property type="entry name" value="2-CARBOXY-D-ARABINITOL-1-PHOSPHATASE-RELATED"/>
    <property type="match status" value="1"/>
</dbReference>
<dbReference type="EC" id="3.1.3.73" evidence="1"/>
<proteinExistence type="predicted"/>
<organism evidence="2">
    <name type="scientific">Bacteroides fragilis</name>
    <dbReference type="NCBI Taxonomy" id="817"/>
    <lineage>
        <taxon>Bacteria</taxon>
        <taxon>Pseudomonadati</taxon>
        <taxon>Bacteroidota</taxon>
        <taxon>Bacteroidia</taxon>
        <taxon>Bacteroidales</taxon>
        <taxon>Bacteroidaceae</taxon>
        <taxon>Bacteroides</taxon>
    </lineage>
</organism>
<dbReference type="GO" id="GO:0009236">
    <property type="term" value="P:cobalamin biosynthetic process"/>
    <property type="evidence" value="ECO:0007669"/>
    <property type="project" value="UniProtKB-UniRule"/>
</dbReference>
<evidence type="ECO:0000313" key="3">
    <source>
        <dbReference type="EMBL" id="RGY65283.1"/>
    </source>
</evidence>
<dbReference type="InterPro" id="IPR013078">
    <property type="entry name" value="His_Pase_superF_clade-1"/>
</dbReference>
<dbReference type="SMART" id="SM00855">
    <property type="entry name" value="PGAM"/>
    <property type="match status" value="1"/>
</dbReference>
<reference evidence="2" key="1">
    <citation type="book" date="2014" name="THE 24TH EUROPEAN CONGRESS OF CLINICAL MICROBIOLOGY AND INFECTIOUS DISEASES" publisher="ECCMID 2014" city="Barcelona, Spain">
        <title>Identification of resistance genes in three multidrug-resistant Bacteroides fragilis isolates by whole genome sequencing.</title>
        <editorList>
            <person name="Unknown"/>
            <person name="A."/>
        </editorList>
        <authorList>
            <person name="Sydenham T.V."/>
            <person name="Hasman H."/>
            <person name="Wang M."/>
            <person name="Soki J."/>
            <person name="Nagy E."/>
            <person name="Justesen U.S."/>
        </authorList>
    </citation>
    <scope>NUCLEOTIDE SEQUENCE</scope>
    <source>
        <strain evidence="2">DCMOUH0018B</strain>
    </source>
</reference>
<evidence type="ECO:0000256" key="1">
    <source>
        <dbReference type="NCBIfam" id="TIGR03162"/>
    </source>
</evidence>
<dbReference type="EMBL" id="JMZZ02000106">
    <property type="protein sequence ID" value="KFX75036.1"/>
    <property type="molecule type" value="Genomic_DNA"/>
</dbReference>
<accession>A0A0I9SAV4</accession>
<dbReference type="Proteomes" id="UP000284614">
    <property type="component" value="Unassembled WGS sequence"/>
</dbReference>
<protein>
    <recommendedName>
        <fullName evidence="1">Alpha-ribazole phosphatase</fullName>
        <ecNumber evidence="1">3.1.3.73</ecNumber>
    </recommendedName>
</protein>
<dbReference type="InterPro" id="IPR050275">
    <property type="entry name" value="PGM_Phosphatase"/>
</dbReference>
<dbReference type="GO" id="GO:0043755">
    <property type="term" value="F:alpha-ribazole phosphatase activity"/>
    <property type="evidence" value="ECO:0007669"/>
    <property type="project" value="UniProtKB-UniRule"/>
</dbReference>
<comment type="caution">
    <text evidence="2">The sequence shown here is derived from an EMBL/GenBank/DDBJ whole genome shotgun (WGS) entry which is preliminary data.</text>
</comment>
<evidence type="ECO:0000313" key="2">
    <source>
        <dbReference type="EMBL" id="KFX75036.1"/>
    </source>
</evidence>
<dbReference type="NCBIfam" id="TIGR03162">
    <property type="entry name" value="ribazole_cobC"/>
    <property type="match status" value="1"/>
</dbReference>
<dbReference type="Gene3D" id="3.40.50.1240">
    <property type="entry name" value="Phosphoglycerate mutase-like"/>
    <property type="match status" value="1"/>
</dbReference>
<dbReference type="CDD" id="cd07067">
    <property type="entry name" value="HP_PGM_like"/>
    <property type="match status" value="1"/>
</dbReference>
<dbReference type="SUPFAM" id="SSF53254">
    <property type="entry name" value="Phosphoglycerate mutase-like"/>
    <property type="match status" value="1"/>
</dbReference>
<dbReference type="Pfam" id="PF00300">
    <property type="entry name" value="His_Phos_1"/>
    <property type="match status" value="1"/>
</dbReference>
<dbReference type="AlphaFoldDB" id="A0A0I9SAV4"/>
<reference evidence="2" key="2">
    <citation type="submission" date="2014-07" db="EMBL/GenBank/DDBJ databases">
        <title>Genetics and epidemiology of antimicrobial resistance in B. fragilis group.</title>
        <authorList>
            <person name="Sydenham T.V."/>
            <person name="Hasman H."/>
            <person name="Kemp M."/>
            <person name="Justesen U.S."/>
        </authorList>
    </citation>
    <scope>NUCLEOTIDE SEQUENCE [LARGE SCALE GENOMIC DNA]</scope>
    <source>
        <strain evidence="2">DCMOUH0018B</strain>
    </source>
</reference>
<gene>
    <name evidence="3" type="primary">cobC</name>
    <name evidence="3" type="ORF">DXA27_20155</name>
    <name evidence="2" type="ORF">EE52_0209335</name>
</gene>
<dbReference type="PANTHER" id="PTHR48100">
    <property type="entry name" value="BROAD-SPECIFICITY PHOSPHATASE YOR283W-RELATED"/>
    <property type="match status" value="1"/>
</dbReference>
<reference evidence="3 4" key="3">
    <citation type="submission" date="2018-08" db="EMBL/GenBank/DDBJ databases">
        <title>A genome reference for cultivated species of the human gut microbiota.</title>
        <authorList>
            <person name="Zou Y."/>
            <person name="Xue W."/>
            <person name="Luo G."/>
        </authorList>
    </citation>
    <scope>NUCLEOTIDE SEQUENCE [LARGE SCALE GENOMIC DNA]</scope>
    <source>
        <strain evidence="3 4">OF01-1</strain>
    </source>
</reference>
<sequence>MEIILIRHTSVDVPRGVCYGQTDVPLRDSFKEEATITAQQLQDDVFDAVFTSPLSRCTRLAEHCGYPDAIRDARLKELDFGEWEMKEFDKIDDPRLQEWYDDYFHVAATGGESFIMQLQRVSEFLDEVSRQKYGRVAVFAHGGVLICAQIYAGTLKMEDAFGALTPYGGIVRLQLNPKTAEQSATPTRPSTSLPSD</sequence>
<name>A0A0I9SAV4_BACFG</name>
<dbReference type="RefSeq" id="WP_005820366.1">
    <property type="nucleotide sequence ID" value="NZ_CAEUHN010000012.1"/>
</dbReference>
<dbReference type="InterPro" id="IPR017578">
    <property type="entry name" value="Ribazole_CobC"/>
</dbReference>
<dbReference type="EMBL" id="QSDG01000024">
    <property type="protein sequence ID" value="RGY65283.1"/>
    <property type="molecule type" value="Genomic_DNA"/>
</dbReference>
<dbReference type="InterPro" id="IPR029033">
    <property type="entry name" value="His_PPase_superfam"/>
</dbReference>